<dbReference type="STRING" id="1416801.SAMN05192553_10480"/>
<name>A0A1H6YYA5_9BACT</name>
<organism evidence="1 2">
    <name type="scientific">Cyclobacterium xiamenense</name>
    <dbReference type="NCBI Taxonomy" id="1297121"/>
    <lineage>
        <taxon>Bacteria</taxon>
        <taxon>Pseudomonadati</taxon>
        <taxon>Bacteroidota</taxon>
        <taxon>Cytophagia</taxon>
        <taxon>Cytophagales</taxon>
        <taxon>Cyclobacteriaceae</taxon>
        <taxon>Cyclobacterium</taxon>
    </lineage>
</organism>
<keyword evidence="2" id="KW-1185">Reference proteome</keyword>
<dbReference type="SUPFAM" id="SSF51905">
    <property type="entry name" value="FAD/NAD(P)-binding domain"/>
    <property type="match status" value="1"/>
</dbReference>
<dbReference type="OrthoDB" id="833207at2"/>
<accession>A0A1H6YYA5</accession>
<dbReference type="PRINTS" id="PR00420">
    <property type="entry name" value="RNGMNOXGNASE"/>
</dbReference>
<dbReference type="Gene3D" id="3.50.50.60">
    <property type="entry name" value="FAD/NAD(P)-binding domain"/>
    <property type="match status" value="1"/>
</dbReference>
<protein>
    <submittedName>
        <fullName evidence="1">Phytoene dehydrogenase-related protein</fullName>
    </submittedName>
</protein>
<reference evidence="2" key="1">
    <citation type="submission" date="2016-10" db="EMBL/GenBank/DDBJ databases">
        <authorList>
            <person name="Varghese N."/>
            <person name="Submissions S."/>
        </authorList>
    </citation>
    <scope>NUCLEOTIDE SEQUENCE [LARGE SCALE GENOMIC DNA]</scope>
    <source>
        <strain evidence="2">IBRC-M 10761</strain>
    </source>
</reference>
<dbReference type="InterPro" id="IPR036188">
    <property type="entry name" value="FAD/NAD-bd_sf"/>
</dbReference>
<dbReference type="Proteomes" id="UP000199403">
    <property type="component" value="Unassembled WGS sequence"/>
</dbReference>
<dbReference type="RefSeq" id="WP_092175138.1">
    <property type="nucleotide sequence ID" value="NZ_FNZH01000004.1"/>
</dbReference>
<dbReference type="PANTHER" id="PTHR10668">
    <property type="entry name" value="PHYTOENE DEHYDROGENASE"/>
    <property type="match status" value="1"/>
</dbReference>
<dbReference type="PANTHER" id="PTHR10668:SF105">
    <property type="entry name" value="DEHYDROGENASE-RELATED"/>
    <property type="match status" value="1"/>
</dbReference>
<gene>
    <name evidence="1" type="ORF">SAMN05192553_10480</name>
</gene>
<dbReference type="EMBL" id="FNZH01000004">
    <property type="protein sequence ID" value="SEJ46233.1"/>
    <property type="molecule type" value="Genomic_DNA"/>
</dbReference>
<sequence>MGVTEYDAIVVGSGPNGLAAAITLQQQGLRVLLIEGKEQVGGGMRTQELTLPGFQHDVCSAIHPLAASAPFFRSLPLEAYGLRLLHPEVLAAHPLADGSSVCLYRSLTDTAAQLGADEKKYLELMRPIVNNWDSLASDFLGPLKFPKKPLQLASFGRKALQPATWLARSFTSERTAALFAGMAAHGIQPLTNWATSAIALVLMGAGHVGGWPVVQGGSQGLADALLAYFLDKGGQFQAGWMVADLGELPAATAVLFDTSPRQLLKIAGKEFSRLYTWQLNRYRYGMGVFKVDFALDGPVPWTSATARMAGTVHLGGTLSEIAASEAGLWKGIYSENPYVLVAQQSLADPHRAPQGKHTLWAYCHVPSGGNTDITEVVIRQIEKQAPGFRKLILAIKSMNASDYESYNPNYVGGDINVGVQDIYQLFSRPALRFSPYRSSAKGIYLCSSATPPGGGVHGMCGFHAAKQVLHDLF</sequence>
<evidence type="ECO:0000313" key="2">
    <source>
        <dbReference type="Proteomes" id="UP000199403"/>
    </source>
</evidence>
<dbReference type="AlphaFoldDB" id="A0A1H6YYA5"/>
<dbReference type="Pfam" id="PF13450">
    <property type="entry name" value="NAD_binding_8"/>
    <property type="match status" value="1"/>
</dbReference>
<evidence type="ECO:0000313" key="1">
    <source>
        <dbReference type="EMBL" id="SEJ46233.1"/>
    </source>
</evidence>
<proteinExistence type="predicted"/>